<evidence type="ECO:0000259" key="1">
    <source>
        <dbReference type="Pfam" id="PF00753"/>
    </source>
</evidence>
<dbReference type="PANTHER" id="PTHR13754:SF13">
    <property type="entry name" value="METALLO-BETA-LACTAMASE SUPERFAMILY PROTEIN (AFU_ORTHOLOGUE AFUA_3G07630)"/>
    <property type="match status" value="1"/>
</dbReference>
<name>A0A1Y1Y5Q8_9FUNG</name>
<dbReference type="InterPro" id="IPR041712">
    <property type="entry name" value="DHPS-like_MBL-fold"/>
</dbReference>
<feature type="domain" description="Metallo-beta-lactamase" evidence="1">
    <location>
        <begin position="86"/>
        <end position="156"/>
    </location>
</feature>
<organism evidence="2 3">
    <name type="scientific">Basidiobolus meristosporus CBS 931.73</name>
    <dbReference type="NCBI Taxonomy" id="1314790"/>
    <lineage>
        <taxon>Eukaryota</taxon>
        <taxon>Fungi</taxon>
        <taxon>Fungi incertae sedis</taxon>
        <taxon>Zoopagomycota</taxon>
        <taxon>Entomophthoromycotina</taxon>
        <taxon>Basidiobolomycetes</taxon>
        <taxon>Basidiobolales</taxon>
        <taxon>Basidiobolaceae</taxon>
        <taxon>Basidiobolus</taxon>
    </lineage>
</organism>
<proteinExistence type="predicted"/>
<reference evidence="2 3" key="1">
    <citation type="submission" date="2016-07" db="EMBL/GenBank/DDBJ databases">
        <title>Pervasive Adenine N6-methylation of Active Genes in Fungi.</title>
        <authorList>
            <consortium name="DOE Joint Genome Institute"/>
            <person name="Mondo S.J."/>
            <person name="Dannebaum R.O."/>
            <person name="Kuo R.C."/>
            <person name="Labutti K."/>
            <person name="Haridas S."/>
            <person name="Kuo A."/>
            <person name="Salamov A."/>
            <person name="Ahrendt S.R."/>
            <person name="Lipzen A."/>
            <person name="Sullivan W."/>
            <person name="Andreopoulos W.B."/>
            <person name="Clum A."/>
            <person name="Lindquist E."/>
            <person name="Daum C."/>
            <person name="Ramamoorthy G.K."/>
            <person name="Gryganskyi A."/>
            <person name="Culley D."/>
            <person name="Magnuson J.K."/>
            <person name="James T.Y."/>
            <person name="O'Malley M.A."/>
            <person name="Stajich J.E."/>
            <person name="Spatafora J.W."/>
            <person name="Visel A."/>
            <person name="Grigoriev I.V."/>
        </authorList>
    </citation>
    <scope>NUCLEOTIDE SEQUENCE [LARGE SCALE GENOMIC DNA]</scope>
    <source>
        <strain evidence="2 3">CBS 931.73</strain>
    </source>
</reference>
<dbReference type="InterPro" id="IPR052926">
    <property type="entry name" value="Metallo-beta-lactamase_dom"/>
</dbReference>
<dbReference type="GO" id="GO:0016740">
    <property type="term" value="F:transferase activity"/>
    <property type="evidence" value="ECO:0007669"/>
    <property type="project" value="TreeGrafter"/>
</dbReference>
<dbReference type="Gene3D" id="3.60.15.10">
    <property type="entry name" value="Ribonuclease Z/Hydroxyacylglutathione hydrolase-like"/>
    <property type="match status" value="1"/>
</dbReference>
<evidence type="ECO:0000313" key="2">
    <source>
        <dbReference type="EMBL" id="ORX93360.1"/>
    </source>
</evidence>
<dbReference type="OrthoDB" id="1470350at2759"/>
<evidence type="ECO:0000313" key="3">
    <source>
        <dbReference type="Proteomes" id="UP000193498"/>
    </source>
</evidence>
<dbReference type="CDD" id="cd07713">
    <property type="entry name" value="DHPS-like_MBL-fold"/>
    <property type="match status" value="1"/>
</dbReference>
<accession>A0A1Y1Y5Q8</accession>
<dbReference type="InterPro" id="IPR001279">
    <property type="entry name" value="Metallo-B-lactamas"/>
</dbReference>
<protein>
    <submittedName>
        <fullName evidence="2">Metallo-beta-lactamase superfamily protein</fullName>
    </submittedName>
</protein>
<dbReference type="InParanoid" id="A0A1Y1Y5Q8"/>
<dbReference type="SUPFAM" id="SSF56281">
    <property type="entry name" value="Metallo-hydrolase/oxidoreductase"/>
    <property type="match status" value="1"/>
</dbReference>
<dbReference type="Proteomes" id="UP000193498">
    <property type="component" value="Unassembled WGS sequence"/>
</dbReference>
<sequence length="343" mass="37792">MSEHTLPIEVDSLEITVVVDNETDGMSSTPEGLVLGQFDRLFRDHRHPCSSKGADCHEFRFPDACCAAHGLSLLITAKSGGTVRQVLFDTGPYEEIFQKNARNLKVDFSTINTVVLSHWHIDHSGGLLSVARECAKANNSVNIDLHPDRPDGRGTQLGQDEYVAWTADPSMEALEGFGAKLTKSSQIHTICEDMFLVSGEIPRLTSYELGVPSHVRWYEEAKTWKSDPLIMDERFLAVNVKGKGIILFTGCSHAGVINACHEAKRIFGPSVPLYMVIGGFHLAGRQVEQRIQNTVQDMAAFNPTFLAPGHCTGWRAKMALERAFPERLVPSAVGNIFKVSSDN</sequence>
<dbReference type="PANTHER" id="PTHR13754">
    <property type="entry name" value="METALLO-BETA-LACTAMASE SUPERFAMILY PROTEIN"/>
    <property type="match status" value="1"/>
</dbReference>
<comment type="caution">
    <text evidence="2">The sequence shown here is derived from an EMBL/GenBank/DDBJ whole genome shotgun (WGS) entry which is preliminary data.</text>
</comment>
<keyword evidence="3" id="KW-1185">Reference proteome</keyword>
<dbReference type="AlphaFoldDB" id="A0A1Y1Y5Q8"/>
<gene>
    <name evidence="2" type="ORF">K493DRAFT_223453</name>
</gene>
<dbReference type="Pfam" id="PF00753">
    <property type="entry name" value="Lactamase_B"/>
    <property type="match status" value="1"/>
</dbReference>
<dbReference type="STRING" id="1314790.A0A1Y1Y5Q8"/>
<dbReference type="EMBL" id="MCFE01000238">
    <property type="protein sequence ID" value="ORX93360.1"/>
    <property type="molecule type" value="Genomic_DNA"/>
</dbReference>
<dbReference type="InterPro" id="IPR036866">
    <property type="entry name" value="RibonucZ/Hydroxyglut_hydro"/>
</dbReference>